<feature type="transmembrane region" description="Helical" evidence="4">
    <location>
        <begin position="489"/>
        <end position="514"/>
    </location>
</feature>
<dbReference type="GO" id="GO:0005524">
    <property type="term" value="F:ATP binding"/>
    <property type="evidence" value="ECO:0007669"/>
    <property type="project" value="UniProtKB-KW"/>
</dbReference>
<keyword evidence="1" id="KW-0547">Nucleotide-binding</keyword>
<dbReference type="PANTHER" id="PTHR42749:SF1">
    <property type="entry name" value="CELL SHAPE-DETERMINING PROTEIN MREB"/>
    <property type="match status" value="1"/>
</dbReference>
<dbReference type="EMBL" id="BOQL01000053">
    <property type="protein sequence ID" value="GIM74948.1"/>
    <property type="molecule type" value="Genomic_DNA"/>
</dbReference>
<evidence type="ECO:0000256" key="3">
    <source>
        <dbReference type="ARBA" id="ARBA00023186"/>
    </source>
</evidence>
<evidence type="ECO:0000313" key="6">
    <source>
        <dbReference type="Proteomes" id="UP000681340"/>
    </source>
</evidence>
<keyword evidence="4" id="KW-0472">Membrane</keyword>
<evidence type="ECO:0000313" key="5">
    <source>
        <dbReference type="EMBL" id="GIM74948.1"/>
    </source>
</evidence>
<name>A0A919SQ02_9ACTN</name>
<evidence type="ECO:0000256" key="4">
    <source>
        <dbReference type="SAM" id="Phobius"/>
    </source>
</evidence>
<evidence type="ECO:0000256" key="2">
    <source>
        <dbReference type="ARBA" id="ARBA00022840"/>
    </source>
</evidence>
<dbReference type="GO" id="GO:0140662">
    <property type="term" value="F:ATP-dependent protein folding chaperone"/>
    <property type="evidence" value="ECO:0007669"/>
    <property type="project" value="InterPro"/>
</dbReference>
<proteinExistence type="predicted"/>
<accession>A0A919SQ02</accession>
<keyword evidence="3" id="KW-0143">Chaperone</keyword>
<dbReference type="SUPFAM" id="SSF53067">
    <property type="entry name" value="Actin-like ATPase domain"/>
    <property type="match status" value="2"/>
</dbReference>
<feature type="transmembrane region" description="Helical" evidence="4">
    <location>
        <begin position="383"/>
        <end position="406"/>
    </location>
</feature>
<dbReference type="Pfam" id="PF00012">
    <property type="entry name" value="HSP70"/>
    <property type="match status" value="1"/>
</dbReference>
<sequence length="599" mass="61664">MRAVLVAPGGTTTLTLDGTGEMSTAAHITDSGIVTGAAAWRQAATDPDGLVISPLRAGTGQVTAGGQQVEVVDLVAATLRQVAAEAHRVAGEPVDDVRLVVPAGWGPRRRTWMRHAARGAGLAGSRLVEAPVAAIARLDTRTAAEGRPAAEGPALVIDVGAGCEVTVVQRDESGGEVVSTLADPDAGGDRLDIALVTTLTATDLHDMPAEQRWAIVTNIRTARHALSEQVAVTMPMPDGQPPMVINATQVAEVARPVFERAGELAAQALDNADLTLDQVSGVHLIGAAAITPGAGDMIAAKLGTVPVPVEPADAAAVLGAADADTTATTPVEESLPLPPVRRLITLALPGVASLALFASYIFFSDDYRLGFHNTTVPLANWGIPAVAATLAMICLLQAAALFAALLDHNTPTPPDQPTGRISGGITIALLGGLATATMYATTAGLYFNQAIPRLAQGIVLTVLPIAVLAAAVAVLAWRRGVTPIGGWDGFLTFPASSMITAVAGIVAVNLWYTVAWPWQFAGWANGIGLAGGLLIGVAAACTLVRHPGARLALTVPIGFFTVIISRTGPAPLAVIWALAVACWWGVRAWTLLRIPSIRR</sequence>
<feature type="transmembrane region" description="Helical" evidence="4">
    <location>
        <begin position="454"/>
        <end position="477"/>
    </location>
</feature>
<feature type="transmembrane region" description="Helical" evidence="4">
    <location>
        <begin position="343"/>
        <end position="363"/>
    </location>
</feature>
<dbReference type="Proteomes" id="UP000681340">
    <property type="component" value="Unassembled WGS sequence"/>
</dbReference>
<feature type="transmembrane region" description="Helical" evidence="4">
    <location>
        <begin position="520"/>
        <end position="544"/>
    </location>
</feature>
<dbReference type="AlphaFoldDB" id="A0A919SQ02"/>
<dbReference type="PANTHER" id="PTHR42749">
    <property type="entry name" value="CELL SHAPE-DETERMINING PROTEIN MREB"/>
    <property type="match status" value="1"/>
</dbReference>
<comment type="caution">
    <text evidence="5">The sequence shown here is derived from an EMBL/GenBank/DDBJ whole genome shotgun (WGS) entry which is preliminary data.</text>
</comment>
<dbReference type="InterPro" id="IPR013126">
    <property type="entry name" value="Hsp_70_fam"/>
</dbReference>
<evidence type="ECO:0008006" key="7">
    <source>
        <dbReference type="Google" id="ProtNLM"/>
    </source>
</evidence>
<gene>
    <name evidence="5" type="ORF">Aau02nite_63470</name>
</gene>
<dbReference type="Gene3D" id="3.90.640.10">
    <property type="entry name" value="Actin, Chain A, domain 4"/>
    <property type="match status" value="1"/>
</dbReference>
<keyword evidence="4" id="KW-1133">Transmembrane helix</keyword>
<keyword evidence="6" id="KW-1185">Reference proteome</keyword>
<feature type="transmembrane region" description="Helical" evidence="4">
    <location>
        <begin position="427"/>
        <end position="448"/>
    </location>
</feature>
<reference evidence="5" key="1">
    <citation type="submission" date="2021-03" db="EMBL/GenBank/DDBJ databases">
        <title>Whole genome shotgun sequence of Actinoplanes auranticolor NBRC 12245.</title>
        <authorList>
            <person name="Komaki H."/>
            <person name="Tamura T."/>
        </authorList>
    </citation>
    <scope>NUCLEOTIDE SEQUENCE</scope>
    <source>
        <strain evidence="5">NBRC 12245</strain>
    </source>
</reference>
<keyword evidence="4" id="KW-0812">Transmembrane</keyword>
<keyword evidence="2" id="KW-0067">ATP-binding</keyword>
<organism evidence="5 6">
    <name type="scientific">Actinoplanes auranticolor</name>
    <dbReference type="NCBI Taxonomy" id="47988"/>
    <lineage>
        <taxon>Bacteria</taxon>
        <taxon>Bacillati</taxon>
        <taxon>Actinomycetota</taxon>
        <taxon>Actinomycetes</taxon>
        <taxon>Micromonosporales</taxon>
        <taxon>Micromonosporaceae</taxon>
        <taxon>Actinoplanes</taxon>
    </lineage>
</organism>
<protein>
    <recommendedName>
        <fullName evidence="7">Hsp70 protein</fullName>
    </recommendedName>
</protein>
<evidence type="ECO:0000256" key="1">
    <source>
        <dbReference type="ARBA" id="ARBA00022741"/>
    </source>
</evidence>
<dbReference type="InterPro" id="IPR043129">
    <property type="entry name" value="ATPase_NBD"/>
</dbReference>
<dbReference type="Gene3D" id="3.30.420.40">
    <property type="match status" value="2"/>
</dbReference>